<keyword evidence="3" id="KW-0675">Receptor</keyword>
<reference evidence="3" key="1">
    <citation type="submission" date="2020-06" db="EMBL/GenBank/DDBJ databases">
        <authorList>
            <consortium name="Plant Systems Biology data submission"/>
        </authorList>
    </citation>
    <scope>NUCLEOTIDE SEQUENCE</scope>
    <source>
        <strain evidence="3">D6</strain>
    </source>
</reference>
<accession>A0A9N8E6Q8</accession>
<keyword evidence="3" id="KW-0418">Kinase</keyword>
<dbReference type="Pfam" id="PF00560">
    <property type="entry name" value="LRR_1"/>
    <property type="match status" value="2"/>
</dbReference>
<organism evidence="3 4">
    <name type="scientific">Seminavis robusta</name>
    <dbReference type="NCBI Taxonomy" id="568900"/>
    <lineage>
        <taxon>Eukaryota</taxon>
        <taxon>Sar</taxon>
        <taxon>Stramenopiles</taxon>
        <taxon>Ochrophyta</taxon>
        <taxon>Bacillariophyta</taxon>
        <taxon>Bacillariophyceae</taxon>
        <taxon>Bacillariophycidae</taxon>
        <taxon>Naviculales</taxon>
        <taxon>Naviculaceae</taxon>
        <taxon>Seminavis</taxon>
    </lineage>
</organism>
<keyword evidence="1" id="KW-0677">Repeat</keyword>
<feature type="compositionally biased region" description="Low complexity" evidence="2">
    <location>
        <begin position="93"/>
        <end position="108"/>
    </location>
</feature>
<proteinExistence type="predicted"/>
<dbReference type="FunFam" id="3.80.10.10:FF:000383">
    <property type="entry name" value="Leucine-rich repeat receptor protein kinase EMS1"/>
    <property type="match status" value="2"/>
</dbReference>
<dbReference type="SUPFAM" id="SSF52058">
    <property type="entry name" value="L domain-like"/>
    <property type="match status" value="1"/>
</dbReference>
<feature type="compositionally biased region" description="Polar residues" evidence="2">
    <location>
        <begin position="117"/>
        <end position="129"/>
    </location>
</feature>
<dbReference type="Proteomes" id="UP001153069">
    <property type="component" value="Unassembled WGS sequence"/>
</dbReference>
<dbReference type="InterPro" id="IPR032675">
    <property type="entry name" value="LRR_dom_sf"/>
</dbReference>
<dbReference type="PANTHER" id="PTHR48057">
    <property type="entry name" value="LEUCINE-RICH REPEAT SERINE/THREONINE-PROTEIN KINASE 1"/>
    <property type="match status" value="1"/>
</dbReference>
<feature type="compositionally biased region" description="Basic and acidic residues" evidence="2">
    <location>
        <begin position="180"/>
        <end position="193"/>
    </location>
</feature>
<protein>
    <submittedName>
        <fullName evidence="3">LRR receptor-like serine threonine-protein kinase</fullName>
    </submittedName>
</protein>
<feature type="region of interest" description="Disordered" evidence="2">
    <location>
        <begin position="90"/>
        <end position="129"/>
    </location>
</feature>
<dbReference type="OrthoDB" id="1394818at2759"/>
<feature type="region of interest" description="Disordered" evidence="2">
    <location>
        <begin position="20"/>
        <end position="49"/>
    </location>
</feature>
<feature type="region of interest" description="Disordered" evidence="2">
    <location>
        <begin position="172"/>
        <end position="210"/>
    </location>
</feature>
<dbReference type="GO" id="GO:0016301">
    <property type="term" value="F:kinase activity"/>
    <property type="evidence" value="ECO:0007669"/>
    <property type="project" value="UniProtKB-KW"/>
</dbReference>
<name>A0A9N8E6Q8_9STRA</name>
<dbReference type="PANTHER" id="PTHR48057:SF7">
    <property type="entry name" value="LEUCINE-RICH REPEAT SERINE_THREONINE-PROTEIN KINASE 1"/>
    <property type="match status" value="1"/>
</dbReference>
<evidence type="ECO:0000256" key="1">
    <source>
        <dbReference type="ARBA" id="ARBA00022737"/>
    </source>
</evidence>
<keyword evidence="3" id="KW-0808">Transferase</keyword>
<dbReference type="EMBL" id="CAICTM010000680">
    <property type="protein sequence ID" value="CAB9514884.1"/>
    <property type="molecule type" value="Genomic_DNA"/>
</dbReference>
<comment type="caution">
    <text evidence="3">The sequence shown here is derived from an EMBL/GenBank/DDBJ whole genome shotgun (WGS) entry which is preliminary data.</text>
</comment>
<dbReference type="InterPro" id="IPR001611">
    <property type="entry name" value="Leu-rich_rpt"/>
</dbReference>
<gene>
    <name evidence="3" type="ORF">SEMRO_681_G186340.1</name>
</gene>
<evidence type="ECO:0000313" key="3">
    <source>
        <dbReference type="EMBL" id="CAB9514884.1"/>
    </source>
</evidence>
<dbReference type="Gene3D" id="3.80.10.10">
    <property type="entry name" value="Ribonuclease Inhibitor"/>
    <property type="match status" value="3"/>
</dbReference>
<evidence type="ECO:0000313" key="4">
    <source>
        <dbReference type="Proteomes" id="UP001153069"/>
    </source>
</evidence>
<dbReference type="InterPro" id="IPR052595">
    <property type="entry name" value="LRRC69/RLP"/>
</dbReference>
<keyword evidence="4" id="KW-1185">Reference proteome</keyword>
<sequence length="625" mass="67584">MTTPTSQDESSLIRALENEQQYENTASDEGRPPVPTEVSHRLRQPGEDAETCVSSVTDVLQNADLFVDHMYPTLNAVVEEEESHSNMVLKSLNNNSNRSPTISTTTTEETQRHQTSRKQYQQHESSGDISLNQSAVKEELQSNEAAVLKAARMDMRDQASPAVTIAVGIGSRKSPAAPADKSDQQQDDQKDLPSKQSKPEATMQFKETTTSNIDPTIAAIDLAKTNLSEDRYPIGAKNMEGSFREAAQVEIQPLPQQPALNSQQPVSIPGAYSHGGRPNAAGTADDTHIVPVPLFTATTTSAQTSNKMTQLRYLAHIDISTNGLVGTLPTELGLMSSLTDFTVKANAVTGTIPTELGQLTLLKWLELSGNSLVGTLPSELWLLTSLETLAAGYSVLGSNNAVGNYLTGQLPSEIGTMTSLVQLSFSRNLFTGEIPSEYGLLTSLENFFLFDNFLSGGLSSEVGMMTMLKNFRIQGNMLSGPLPNELQKLASLKWLNLQSNNFSGTIPSELGLLTGLLDLRLGSNRFLGGIPTELGQLMSLRVLDLADLMLTGSVPSDFVLMSSLGWLNLSGSVGLSGTVPDELCFFQNSSCRNTWGLPCFFAFDCTDQLCGCDCLCSNETYTLKH</sequence>
<evidence type="ECO:0000256" key="2">
    <source>
        <dbReference type="SAM" id="MobiDB-lite"/>
    </source>
</evidence>
<dbReference type="AlphaFoldDB" id="A0A9N8E6Q8"/>